<keyword evidence="12" id="KW-1185">Reference proteome</keyword>
<feature type="compositionally biased region" description="Low complexity" evidence="9">
    <location>
        <begin position="995"/>
        <end position="1023"/>
    </location>
</feature>
<evidence type="ECO:0000256" key="3">
    <source>
        <dbReference type="ARBA" id="ARBA00009678"/>
    </source>
</evidence>
<evidence type="ECO:0000256" key="4">
    <source>
        <dbReference type="ARBA" id="ARBA00013044"/>
    </source>
</evidence>
<feature type="region of interest" description="Disordered" evidence="9">
    <location>
        <begin position="1075"/>
        <end position="1094"/>
    </location>
</feature>
<dbReference type="EC" id="3.1.3.36" evidence="4"/>
<feature type="compositionally biased region" description="Low complexity" evidence="9">
    <location>
        <begin position="958"/>
        <end position="977"/>
    </location>
</feature>
<feature type="region of interest" description="Disordered" evidence="9">
    <location>
        <begin position="952"/>
        <end position="1045"/>
    </location>
</feature>
<feature type="compositionally biased region" description="Low complexity" evidence="9">
    <location>
        <begin position="1105"/>
        <end position="1131"/>
    </location>
</feature>
<comment type="subcellular location">
    <subcellularLocation>
        <location evidence="1">Cytoplasm</location>
    </subcellularLocation>
</comment>
<protein>
    <recommendedName>
        <fullName evidence="4">phosphoinositide 5-phosphatase</fullName>
        <ecNumber evidence="4">3.1.3.36</ecNumber>
    </recommendedName>
</protein>
<dbReference type="InterPro" id="IPR046985">
    <property type="entry name" value="IP5"/>
</dbReference>
<dbReference type="RefSeq" id="XP_066071437.1">
    <property type="nucleotide sequence ID" value="XM_066215340.1"/>
</dbReference>
<evidence type="ECO:0000256" key="1">
    <source>
        <dbReference type="ARBA" id="ARBA00004496"/>
    </source>
</evidence>
<evidence type="ECO:0000256" key="8">
    <source>
        <dbReference type="ARBA" id="ARBA00022927"/>
    </source>
</evidence>
<dbReference type="InterPro" id="IPR036691">
    <property type="entry name" value="Endo/exonu/phosph_ase_sf"/>
</dbReference>
<dbReference type="GeneID" id="91090187"/>
<feature type="compositionally biased region" description="Polar residues" evidence="9">
    <location>
        <begin position="978"/>
        <end position="988"/>
    </location>
</feature>
<keyword evidence="5" id="KW-0813">Transport</keyword>
<evidence type="ECO:0000259" key="10">
    <source>
        <dbReference type="PROSITE" id="PS50275"/>
    </source>
</evidence>
<comment type="similarity">
    <text evidence="3">In the central section; belongs to the inositol 1,4,5-trisphosphate 5-phosphatase family.</text>
</comment>
<reference evidence="11" key="3">
    <citation type="submission" date="2024-01" db="EMBL/GenBank/DDBJ databases">
        <authorList>
            <person name="Coelho M.A."/>
            <person name="David-Palma M."/>
            <person name="Shea T."/>
            <person name="Sun S."/>
            <person name="Cuomo C.A."/>
            <person name="Heitman J."/>
        </authorList>
    </citation>
    <scope>NUCLEOTIDE SEQUENCE</scope>
    <source>
        <strain evidence="11">CBS 7841</strain>
    </source>
</reference>
<accession>A0AAJ8M4I3</accession>
<keyword evidence="7" id="KW-0378">Hydrolase</keyword>
<dbReference type="GO" id="GO:0016020">
    <property type="term" value="C:membrane"/>
    <property type="evidence" value="ECO:0007669"/>
    <property type="project" value="TreeGrafter"/>
</dbReference>
<dbReference type="PANTHER" id="PTHR11200">
    <property type="entry name" value="INOSITOL 5-PHOSPHATASE"/>
    <property type="match status" value="1"/>
</dbReference>
<evidence type="ECO:0000256" key="7">
    <source>
        <dbReference type="ARBA" id="ARBA00022801"/>
    </source>
</evidence>
<feature type="compositionally biased region" description="Low complexity" evidence="9">
    <location>
        <begin position="1077"/>
        <end position="1092"/>
    </location>
</feature>
<dbReference type="PANTHER" id="PTHR11200:SF257">
    <property type="entry name" value="PHOSPHOINOSITIDE 5-PHOSPHATASE"/>
    <property type="match status" value="1"/>
</dbReference>
<proteinExistence type="inferred from homology"/>
<keyword evidence="6" id="KW-0963">Cytoplasm</keyword>
<dbReference type="GO" id="GO:0043813">
    <property type="term" value="F:phosphatidylinositol-3,5-bisphosphate 5-phosphatase activity"/>
    <property type="evidence" value="ECO:0007669"/>
    <property type="project" value="TreeGrafter"/>
</dbReference>
<evidence type="ECO:0000256" key="2">
    <source>
        <dbReference type="ARBA" id="ARBA00008943"/>
    </source>
</evidence>
<sequence>MTLALYLRPSPRAFFIFASTGVLLFRQPSAQETKASKSVVVAEFLPQEEINVYDLVKVGEVEGVLGVVSVPSDRSPIPEIFLLLLTHTIPLPPLVPSSSLRPCKLISVDFYSLSSSYWDSPELCNVPQMIDYEDEYENVGATYAGGSQATLSNAQREGVSHPCSGMKKYLESSSFFHAEGCKWDISSRLSSSSNWIREAGLVTHPLEEFDDRFVWNKSLLEPFLAFRKGLEEKVRTKLDRASLLIPIIQGFCGSLPIFNGGSLNGTPPMASLGLISRLSWKRAGARFRTRGIDDDGQVANFVETEVLMALEDKVMSYVQVRGSVPLFWEQPSQGLQTLQQRVEITRVRLVTPKLLEHYNCIHAINLLGQKDAEAKLSLAYSSHLAALKENLEQIPKSEKEDMVVQPRGALELTPYDFHSVVRIEGHDAVRRDLDKELVKVMRSREKFGWTLVDIKSGEVVVEQCGVFRTNCLDCLDRTNYVQDILSALSLTSFLRSISSPLLSFPTLWAAHRELWADNGDRLSKIYAGTGAINTSATRSGKKTLAGFLSDATKSVSRAYVNNFQDRGKQAAIDLLLGMVAGQRPVILFDPISEKVQAALAERVEEFSSNRKVVIFAGTWNLNGKAPHEALDDWLFPLNNYDPDIYMVAFQEVVELTPGQILQTDPAKRQKWEKHIMETFQMHRPDQYLLFRSDQLVGTVLMVILKKPLAPHLRNVESAAKKTGLQGLSGNKGGIAIRFNLYDSTVCLVTCHLAAGHGNVGDRNADWRTVVSGLKFLRGKLIDDHEIIIWAADFNYRIAMSNPEVRGLIERNELDALLGADQMLNAVDEGEIFMGYDEGPIRFKPTYKFDNGTENYDTSEKQRIPSWTDRILFKGSSLRLKEYARAELMTSDHRPVYAIFDATIKKVDQERKEEIAKELLHEILSKDEKKKLGEKLGIEVGDESVRNTIREMAKVNILPSPRADSSPRLSPRPRSSSSVTEKGNPTLATANGRIRSISSLQPPSTSASSSLRALATSHSSTSLSSRRRPTPPLPPRPGYSPTSSSINLLPLQHANKSLTPPSQSISHTAPVETRLPTASRASFAPSSPIIPSSTGDFVMIPKAAATTRRAPPLPPRAVASSQPSAKQPSSTSVNVPRPKVRPSVLPAPRKSLDLNGSPPKGLVSPVRPDIVMAKIKSSRPPPPAPRQKPIERATSLLASSPATTASGRKAGETGRTETCHERSASSSPESRQRPPPVIPTKPSALRGIHCKTERSEFGEKTDR</sequence>
<dbReference type="InterPro" id="IPR002013">
    <property type="entry name" value="SAC_dom"/>
</dbReference>
<dbReference type="GO" id="GO:0004439">
    <property type="term" value="F:phosphatidylinositol-4,5-bisphosphate 5-phosphatase activity"/>
    <property type="evidence" value="ECO:0007669"/>
    <property type="project" value="UniProtKB-EC"/>
</dbReference>
<dbReference type="FunFam" id="3.60.10.10:FF:000029">
    <property type="entry name" value="Inositol polyphosphate 5-phosphatase"/>
    <property type="match status" value="1"/>
</dbReference>
<dbReference type="Pfam" id="PF02383">
    <property type="entry name" value="Syja_N"/>
    <property type="match status" value="1"/>
</dbReference>
<dbReference type="AlphaFoldDB" id="A0AAJ8M4I3"/>
<comment type="similarity">
    <text evidence="2">Belongs to the synaptojanin family.</text>
</comment>
<feature type="domain" description="SAC" evidence="10">
    <location>
        <begin position="166"/>
        <end position="528"/>
    </location>
</feature>
<feature type="compositionally biased region" description="Basic and acidic residues" evidence="9">
    <location>
        <begin position="1208"/>
        <end position="1222"/>
    </location>
</feature>
<dbReference type="GO" id="GO:0005737">
    <property type="term" value="C:cytoplasm"/>
    <property type="evidence" value="ECO:0007669"/>
    <property type="project" value="UniProtKB-SubCell"/>
</dbReference>
<dbReference type="KEGG" id="cdep:91090187"/>
<dbReference type="EMBL" id="CP143791">
    <property type="protein sequence ID" value="WVN90737.1"/>
    <property type="molecule type" value="Genomic_DNA"/>
</dbReference>
<dbReference type="GO" id="GO:0046856">
    <property type="term" value="P:phosphatidylinositol dephosphorylation"/>
    <property type="evidence" value="ECO:0007669"/>
    <property type="project" value="InterPro"/>
</dbReference>
<reference evidence="11" key="2">
    <citation type="journal article" date="2022" name="Elife">
        <title>Obligate sexual reproduction of a homothallic fungus closely related to the Cryptococcus pathogenic species complex.</title>
        <authorList>
            <person name="Passer A.R."/>
            <person name="Clancey S.A."/>
            <person name="Shea T."/>
            <person name="David-Palma M."/>
            <person name="Averette A.F."/>
            <person name="Boekhout T."/>
            <person name="Porcel B.M."/>
            <person name="Nowrousian M."/>
            <person name="Cuomo C.A."/>
            <person name="Sun S."/>
            <person name="Heitman J."/>
            <person name="Coelho M.A."/>
        </authorList>
    </citation>
    <scope>NUCLEOTIDE SEQUENCE</scope>
    <source>
        <strain evidence="11">CBS 7841</strain>
    </source>
</reference>
<reference evidence="11" key="1">
    <citation type="submission" date="2016-06" db="EMBL/GenBank/DDBJ databases">
        <authorList>
            <person name="Cuomo C."/>
            <person name="Litvintseva A."/>
            <person name="Heitman J."/>
            <person name="Chen Y."/>
            <person name="Sun S."/>
            <person name="Springer D."/>
            <person name="Dromer F."/>
            <person name="Young S."/>
            <person name="Zeng Q."/>
            <person name="Chapman S."/>
            <person name="Gujja S."/>
            <person name="Saif S."/>
            <person name="Birren B."/>
        </authorList>
    </citation>
    <scope>NUCLEOTIDE SEQUENCE</scope>
    <source>
        <strain evidence="11">CBS 7841</strain>
    </source>
</reference>
<feature type="compositionally biased region" description="Basic and acidic residues" evidence="9">
    <location>
        <begin position="1249"/>
        <end position="1262"/>
    </location>
</feature>
<dbReference type="SUPFAM" id="SSF56219">
    <property type="entry name" value="DNase I-like"/>
    <property type="match status" value="1"/>
</dbReference>
<dbReference type="Gene3D" id="3.60.10.10">
    <property type="entry name" value="Endonuclease/exonuclease/phosphatase"/>
    <property type="match status" value="1"/>
</dbReference>
<feature type="region of interest" description="Disordered" evidence="9">
    <location>
        <begin position="1105"/>
        <end position="1262"/>
    </location>
</feature>
<evidence type="ECO:0000313" key="11">
    <source>
        <dbReference type="EMBL" id="WVN90737.1"/>
    </source>
</evidence>
<feature type="compositionally biased region" description="Low complexity" evidence="9">
    <location>
        <begin position="1192"/>
        <end position="1205"/>
    </location>
</feature>
<gene>
    <name evidence="11" type="ORF">L203_105979</name>
</gene>
<dbReference type="Pfam" id="PF22669">
    <property type="entry name" value="Exo_endo_phos2"/>
    <property type="match status" value="1"/>
</dbReference>
<dbReference type="PROSITE" id="PS50275">
    <property type="entry name" value="SAC"/>
    <property type="match status" value="1"/>
</dbReference>
<organism evidence="11 12">
    <name type="scientific">Cryptococcus depauperatus CBS 7841</name>
    <dbReference type="NCBI Taxonomy" id="1295531"/>
    <lineage>
        <taxon>Eukaryota</taxon>
        <taxon>Fungi</taxon>
        <taxon>Dikarya</taxon>
        <taxon>Basidiomycota</taxon>
        <taxon>Agaricomycotina</taxon>
        <taxon>Tremellomycetes</taxon>
        <taxon>Tremellales</taxon>
        <taxon>Cryptococcaceae</taxon>
        <taxon>Cryptococcus</taxon>
    </lineage>
</organism>
<dbReference type="SMART" id="SM00128">
    <property type="entry name" value="IPPc"/>
    <property type="match status" value="1"/>
</dbReference>
<dbReference type="Proteomes" id="UP000094043">
    <property type="component" value="Chromosome 8"/>
</dbReference>
<evidence type="ECO:0000256" key="5">
    <source>
        <dbReference type="ARBA" id="ARBA00022448"/>
    </source>
</evidence>
<evidence type="ECO:0000256" key="6">
    <source>
        <dbReference type="ARBA" id="ARBA00022490"/>
    </source>
</evidence>
<evidence type="ECO:0000256" key="9">
    <source>
        <dbReference type="SAM" id="MobiDB-lite"/>
    </source>
</evidence>
<name>A0AAJ8M4I3_9TREE</name>
<dbReference type="GO" id="GO:0015031">
    <property type="term" value="P:protein transport"/>
    <property type="evidence" value="ECO:0007669"/>
    <property type="project" value="UniProtKB-KW"/>
</dbReference>
<keyword evidence="8" id="KW-0653">Protein transport</keyword>
<dbReference type="InterPro" id="IPR000300">
    <property type="entry name" value="IPPc"/>
</dbReference>
<evidence type="ECO:0000313" key="12">
    <source>
        <dbReference type="Proteomes" id="UP000094043"/>
    </source>
</evidence>